<feature type="compositionally biased region" description="Low complexity" evidence="13">
    <location>
        <begin position="1174"/>
        <end position="1193"/>
    </location>
</feature>
<feature type="compositionally biased region" description="Polar residues" evidence="13">
    <location>
        <begin position="1229"/>
        <end position="1238"/>
    </location>
</feature>
<feature type="region of interest" description="Disordered" evidence="13">
    <location>
        <begin position="864"/>
        <end position="893"/>
    </location>
</feature>
<dbReference type="GO" id="GO:0016485">
    <property type="term" value="P:protein processing"/>
    <property type="evidence" value="ECO:0007669"/>
    <property type="project" value="TreeGrafter"/>
</dbReference>
<evidence type="ECO:0000313" key="15">
    <source>
        <dbReference type="EMBL" id="WWC58284.1"/>
    </source>
</evidence>
<evidence type="ECO:0000256" key="6">
    <source>
        <dbReference type="ARBA" id="ARBA00022670"/>
    </source>
</evidence>
<dbReference type="GeneID" id="28964523"/>
<evidence type="ECO:0000256" key="7">
    <source>
        <dbReference type="ARBA" id="ARBA00022801"/>
    </source>
</evidence>
<keyword evidence="5" id="KW-0963">Cytoplasm</keyword>
<feature type="compositionally biased region" description="Polar residues" evidence="13">
    <location>
        <begin position="251"/>
        <end position="273"/>
    </location>
</feature>
<name>A0AAJ8KH62_9TREE</name>
<keyword evidence="16" id="KW-1185">Reference proteome</keyword>
<feature type="compositionally biased region" description="Basic and acidic residues" evidence="13">
    <location>
        <begin position="165"/>
        <end position="179"/>
    </location>
</feature>
<feature type="compositionally biased region" description="Polar residues" evidence="13">
    <location>
        <begin position="514"/>
        <end position="530"/>
    </location>
</feature>
<feature type="region of interest" description="Disordered" evidence="13">
    <location>
        <begin position="591"/>
        <end position="618"/>
    </location>
</feature>
<evidence type="ECO:0000256" key="5">
    <source>
        <dbReference type="ARBA" id="ARBA00022490"/>
    </source>
</evidence>
<dbReference type="GO" id="GO:0019786">
    <property type="term" value="F:protein-phosphatidylethanolamide deconjugating activity"/>
    <property type="evidence" value="ECO:0007669"/>
    <property type="project" value="InterPro"/>
</dbReference>
<dbReference type="SUPFAM" id="SSF54001">
    <property type="entry name" value="Cysteine proteinases"/>
    <property type="match status" value="2"/>
</dbReference>
<comment type="subcellular location">
    <subcellularLocation>
        <location evidence="2">Cytoplasm</location>
    </subcellularLocation>
    <subcellularLocation>
        <location evidence="1">Preautophagosomal structure</location>
    </subcellularLocation>
</comment>
<gene>
    <name evidence="15" type="ORF">I303_100822</name>
</gene>
<dbReference type="InterPro" id="IPR005078">
    <property type="entry name" value="Peptidase_C54"/>
</dbReference>
<dbReference type="GO" id="GO:0035973">
    <property type="term" value="P:aggrephagy"/>
    <property type="evidence" value="ECO:0007669"/>
    <property type="project" value="TreeGrafter"/>
</dbReference>
<feature type="compositionally biased region" description="Basic residues" evidence="13">
    <location>
        <begin position="928"/>
        <end position="943"/>
    </location>
</feature>
<dbReference type="GO" id="GO:0004197">
    <property type="term" value="F:cysteine-type endopeptidase activity"/>
    <property type="evidence" value="ECO:0007669"/>
    <property type="project" value="TreeGrafter"/>
</dbReference>
<evidence type="ECO:0000256" key="1">
    <source>
        <dbReference type="ARBA" id="ARBA00004329"/>
    </source>
</evidence>
<feature type="compositionally biased region" description="Basic residues" evidence="13">
    <location>
        <begin position="148"/>
        <end position="162"/>
    </location>
</feature>
<feature type="compositionally biased region" description="Low complexity" evidence="13">
    <location>
        <begin position="1101"/>
        <end position="1110"/>
    </location>
</feature>
<feature type="compositionally biased region" description="Low complexity" evidence="13">
    <location>
        <begin position="961"/>
        <end position="976"/>
    </location>
</feature>
<reference evidence="15" key="2">
    <citation type="submission" date="2024-02" db="EMBL/GenBank/DDBJ databases">
        <title>Comparative genomics of Cryptococcus and Kwoniella reveals pathogenesis evolution and contrasting modes of karyotype evolution via chromosome fusion or intercentromeric recombination.</title>
        <authorList>
            <person name="Coelho M.A."/>
            <person name="David-Palma M."/>
            <person name="Shea T."/>
            <person name="Bowers K."/>
            <person name="McGinley-Smith S."/>
            <person name="Mohammad A.W."/>
            <person name="Gnirke A."/>
            <person name="Yurkov A.M."/>
            <person name="Nowrousian M."/>
            <person name="Sun S."/>
            <person name="Cuomo C.A."/>
            <person name="Heitman J."/>
        </authorList>
    </citation>
    <scope>NUCLEOTIDE SEQUENCE</scope>
    <source>
        <strain evidence="15">CBS 10117</strain>
    </source>
</reference>
<evidence type="ECO:0000256" key="3">
    <source>
        <dbReference type="ARBA" id="ARBA00010958"/>
    </source>
</evidence>
<evidence type="ECO:0000256" key="12">
    <source>
        <dbReference type="ARBA" id="ARBA00030240"/>
    </source>
</evidence>
<dbReference type="RefSeq" id="XP_065824279.1">
    <property type="nucleotide sequence ID" value="XM_065968207.1"/>
</dbReference>
<reference evidence="15" key="1">
    <citation type="submission" date="2013-07" db="EMBL/GenBank/DDBJ databases">
        <authorList>
            <consortium name="The Broad Institute Genome Sequencing Platform"/>
            <person name="Cuomo C."/>
            <person name="Litvintseva A."/>
            <person name="Chen Y."/>
            <person name="Heitman J."/>
            <person name="Sun S."/>
            <person name="Springer D."/>
            <person name="Dromer F."/>
            <person name="Young S.K."/>
            <person name="Zeng Q."/>
            <person name="Gargeya S."/>
            <person name="Fitzgerald M."/>
            <person name="Abouelleil A."/>
            <person name="Alvarado L."/>
            <person name="Berlin A.M."/>
            <person name="Chapman S.B."/>
            <person name="Dewar J."/>
            <person name="Goldberg J."/>
            <person name="Griggs A."/>
            <person name="Gujja S."/>
            <person name="Hansen M."/>
            <person name="Howarth C."/>
            <person name="Imamovic A."/>
            <person name="Larimer J."/>
            <person name="McCowan C."/>
            <person name="Murphy C."/>
            <person name="Pearson M."/>
            <person name="Priest M."/>
            <person name="Roberts A."/>
            <person name="Saif S."/>
            <person name="Shea T."/>
            <person name="Sykes S."/>
            <person name="Wortman J."/>
            <person name="Nusbaum C."/>
            <person name="Birren B."/>
        </authorList>
    </citation>
    <scope>NUCLEOTIDE SEQUENCE</scope>
    <source>
        <strain evidence="15">CBS 10117</strain>
    </source>
</reference>
<organism evidence="15 16">
    <name type="scientific">Kwoniella dejecticola CBS 10117</name>
    <dbReference type="NCBI Taxonomy" id="1296121"/>
    <lineage>
        <taxon>Eukaryota</taxon>
        <taxon>Fungi</taxon>
        <taxon>Dikarya</taxon>
        <taxon>Basidiomycota</taxon>
        <taxon>Agaricomycotina</taxon>
        <taxon>Tremellomycetes</taxon>
        <taxon>Tremellales</taxon>
        <taxon>Cryptococcaceae</taxon>
        <taxon>Kwoniella</taxon>
    </lineage>
</organism>
<keyword evidence="9" id="KW-0653">Protein transport</keyword>
<feature type="domain" description="Peptidase C54 catalytic" evidence="14">
    <location>
        <begin position="544"/>
        <end position="1046"/>
    </location>
</feature>
<evidence type="ECO:0000256" key="11">
    <source>
        <dbReference type="ARBA" id="ARBA00029362"/>
    </source>
</evidence>
<evidence type="ECO:0000256" key="13">
    <source>
        <dbReference type="SAM" id="MobiDB-lite"/>
    </source>
</evidence>
<keyword evidence="7" id="KW-0378">Hydrolase</keyword>
<feature type="compositionally biased region" description="Polar residues" evidence="13">
    <location>
        <begin position="479"/>
        <end position="489"/>
    </location>
</feature>
<dbReference type="EMBL" id="CP144530">
    <property type="protein sequence ID" value="WWC58284.1"/>
    <property type="molecule type" value="Genomic_DNA"/>
</dbReference>
<feature type="region of interest" description="Disordered" evidence="13">
    <location>
        <begin position="757"/>
        <end position="778"/>
    </location>
</feature>
<feature type="compositionally biased region" description="Polar residues" evidence="13">
    <location>
        <begin position="21"/>
        <end position="35"/>
    </location>
</feature>
<feature type="compositionally biased region" description="Acidic residues" evidence="13">
    <location>
        <begin position="1063"/>
        <end position="1089"/>
    </location>
</feature>
<dbReference type="Pfam" id="PF03416">
    <property type="entry name" value="Peptidase_C54"/>
    <property type="match status" value="1"/>
</dbReference>
<evidence type="ECO:0000256" key="10">
    <source>
        <dbReference type="ARBA" id="ARBA00023006"/>
    </source>
</evidence>
<sequence length="1294" mass="139751">MLPPPTDYDSQSHASSISPSAEGTSAANEASTSADSMHHRYSNLPIPPPSDRRPPRDGKSYPTEGRNKLMKSLRKGKEREKSQQSASTGDIEEDWTLEGIPPPSSFHGVDGPGLTGRRASAETSRTVEGDLRPYNGITNGSLDDLSKKDKKSKGRGIVKKTSRLFARDRDKDKASEHEGSNGSSSLHPIPTSRQTSYSSAHSSDSQTTTATGLSNRSHNNSHFASLTRPMSNQSRARSPKEYQSHSRRASQDSTVTTSSWRARSFRTGSSPNPNEFGDNGVPIPTRQGSNLSASVPGLSRNALPQPSSQPPSGTSRSPETFPTRMSTWFSHLLPSTSTTTIQEGSSTASPPSQSQTIDTPPTLPPSPLRKPPSAAASFLNAARQRAVDGVRHLLDSEAQPDKCQDTIWVMGVGHSGWRPATPSRSPNSVNLPELSDGSSQGFPGEERRGSSDTGKPSPPSKHDSGALRPLAWSRKQKEQTSNPNTSTSPPAKGFSNLFTASTLSLSLPASMTSGSPNKDGSSSVQESPGKSKNRKEKEVIKWPEQFYDDFRSVVWCTYRSQYAPILSIPNNLLIPSPDAYYSAFGPPIDTSDDPGSIVQQSPPSDLSTRPSGTGWSWNRSEGGLTSDAGWGCMLRTGQSMLANALVHLHLGRDWRLPHKPTYLTASPRGLDHLKHYVEYVKILSWFLDDPSPLCPFSVHRMALIGKELGKEVGEWFGPSTAAGALKTLTNSFAPCGLAVSTATDSIIYRSDVYQMSNSPSQNWNRSTRSLRPGKAESLRQSSIATGKSGNTWGGKAVLILVGIRLGLDGVNPIYYESIKSLFAFPQSVGIAGGRPSSSYYFVGSQANSLFYLDPHLTRSAIPLEIPPAPSPSTAPCNDNAEADEDPVVVDRSEVVSEEVKYKLDVVDVDDISSDESSDSDISSSPSTRIRKAKRTSKQAKRLSAKGTTPPRPKANSKDENASPVPLAPSASSSSGSKQEESIPAHHPLDALPVDPELQWWINAYPEAALRTFHCEKVKKMPLSGLDPSMLLAFLVRNEADWEDFVERANKLPHKIFTVQDEPPSWDEDSDAGLESVSEPDEPSLDDEEIGGVPITSARNHSLNSASPSSSPMDEIDLSTTTVKPVDINAQTRNMKLSNDEEEEEEWTEGGTPSSQNPVLVERPTPTSVTSRQGAWPAASVTPAPAAAVARPTSSDIKVSGPGQAPIPAHAHAHAQEQAQAQEGIPFPMMNQSSAQAPDQDSKQDKQEKEERGNHEKRSTITMKRPLLEEQRLRTGSWIDPSPVRGEAPNGESLI</sequence>
<feature type="compositionally biased region" description="Basic and acidic residues" evidence="13">
    <location>
        <begin position="50"/>
        <end position="59"/>
    </location>
</feature>
<dbReference type="GO" id="GO:0034727">
    <property type="term" value="P:piecemeal microautophagy of the nucleus"/>
    <property type="evidence" value="ECO:0007669"/>
    <property type="project" value="TreeGrafter"/>
</dbReference>
<dbReference type="KEGG" id="kdj:28964523"/>
<dbReference type="GO" id="GO:0000407">
    <property type="term" value="C:phagophore assembly site"/>
    <property type="evidence" value="ECO:0007669"/>
    <property type="project" value="UniProtKB-SubCell"/>
</dbReference>
<feature type="compositionally biased region" description="Low complexity" evidence="13">
    <location>
        <begin position="1200"/>
        <end position="1225"/>
    </location>
</feature>
<feature type="region of interest" description="Disordered" evidence="13">
    <location>
        <begin position="337"/>
        <end position="375"/>
    </location>
</feature>
<feature type="compositionally biased region" description="Polar residues" evidence="13">
    <location>
        <begin position="1117"/>
        <end position="1136"/>
    </location>
</feature>
<feature type="region of interest" description="Disordered" evidence="13">
    <location>
        <begin position="911"/>
        <end position="989"/>
    </location>
</feature>
<evidence type="ECO:0000256" key="9">
    <source>
        <dbReference type="ARBA" id="ARBA00022927"/>
    </source>
</evidence>
<evidence type="ECO:0000256" key="8">
    <source>
        <dbReference type="ARBA" id="ARBA00022807"/>
    </source>
</evidence>
<feature type="compositionally biased region" description="Polar residues" evidence="13">
    <location>
        <begin position="180"/>
        <end position="236"/>
    </location>
</feature>
<dbReference type="GO" id="GO:0000423">
    <property type="term" value="P:mitophagy"/>
    <property type="evidence" value="ECO:0007669"/>
    <property type="project" value="TreeGrafter"/>
</dbReference>
<dbReference type="GO" id="GO:0000045">
    <property type="term" value="P:autophagosome assembly"/>
    <property type="evidence" value="ECO:0007669"/>
    <property type="project" value="TreeGrafter"/>
</dbReference>
<feature type="compositionally biased region" description="Low complexity" evidence="13">
    <location>
        <begin position="345"/>
        <end position="360"/>
    </location>
</feature>
<feature type="region of interest" description="Disordered" evidence="13">
    <location>
        <begin position="1"/>
        <end position="322"/>
    </location>
</feature>
<evidence type="ECO:0000259" key="14">
    <source>
        <dbReference type="Pfam" id="PF03416"/>
    </source>
</evidence>
<proteinExistence type="inferred from homology"/>
<feature type="region of interest" description="Disordered" evidence="13">
    <location>
        <begin position="508"/>
        <end position="536"/>
    </location>
</feature>
<feature type="region of interest" description="Disordered" evidence="13">
    <location>
        <begin position="1058"/>
        <end position="1294"/>
    </location>
</feature>
<keyword evidence="8" id="KW-0788">Thiol protease</keyword>
<evidence type="ECO:0000256" key="2">
    <source>
        <dbReference type="ARBA" id="ARBA00004496"/>
    </source>
</evidence>
<evidence type="ECO:0000256" key="4">
    <source>
        <dbReference type="ARBA" id="ARBA00022448"/>
    </source>
</evidence>
<protein>
    <recommendedName>
        <fullName evidence="12">Autophagy-related protein 4</fullName>
    </recommendedName>
</protein>
<dbReference type="Proteomes" id="UP000078595">
    <property type="component" value="Chromosome 1"/>
</dbReference>
<comment type="catalytic activity">
    <reaction evidence="11">
        <text>[protein]-C-terminal L-amino acid-glycyl-phosphatidylethanolamide + H2O = [protein]-C-terminal L-amino acid-glycine + a 1,2-diacyl-sn-glycero-3-phosphoethanolamine</text>
        <dbReference type="Rhea" id="RHEA:67548"/>
        <dbReference type="Rhea" id="RHEA-COMP:17323"/>
        <dbReference type="Rhea" id="RHEA-COMP:17324"/>
        <dbReference type="ChEBI" id="CHEBI:15377"/>
        <dbReference type="ChEBI" id="CHEBI:64612"/>
        <dbReference type="ChEBI" id="CHEBI:172940"/>
        <dbReference type="ChEBI" id="CHEBI:172941"/>
    </reaction>
    <physiologicalReaction direction="left-to-right" evidence="11">
        <dbReference type="Rhea" id="RHEA:67549"/>
    </physiologicalReaction>
</comment>
<evidence type="ECO:0000313" key="16">
    <source>
        <dbReference type="Proteomes" id="UP000078595"/>
    </source>
</evidence>
<feature type="compositionally biased region" description="Polar residues" evidence="13">
    <location>
        <begin position="422"/>
        <end position="441"/>
    </location>
</feature>
<keyword evidence="6" id="KW-0645">Protease</keyword>
<dbReference type="PANTHER" id="PTHR22624">
    <property type="entry name" value="CYSTEINE PROTEASE ATG4"/>
    <property type="match status" value="1"/>
</dbReference>
<comment type="similarity">
    <text evidence="3">Belongs to the peptidase C54 family.</text>
</comment>
<feature type="compositionally biased region" description="Basic and acidic residues" evidence="13">
    <location>
        <begin position="1239"/>
        <end position="1258"/>
    </location>
</feature>
<dbReference type="InterPro" id="IPR046792">
    <property type="entry name" value="Peptidase_C54_cat"/>
</dbReference>
<keyword evidence="4" id="KW-0813">Transport</keyword>
<feature type="compositionally biased region" description="Polar residues" evidence="13">
    <location>
        <begin position="757"/>
        <end position="769"/>
    </location>
</feature>
<feature type="region of interest" description="Disordered" evidence="13">
    <location>
        <begin position="417"/>
        <end position="495"/>
    </location>
</feature>
<dbReference type="PANTHER" id="PTHR22624:SF49">
    <property type="entry name" value="CYSTEINE PROTEASE"/>
    <property type="match status" value="1"/>
</dbReference>
<feature type="compositionally biased region" description="Basic and acidic residues" evidence="13">
    <location>
        <begin position="977"/>
        <end position="988"/>
    </location>
</feature>
<accession>A0AAJ8KH62</accession>
<keyword evidence="10" id="KW-0072">Autophagy</keyword>
<feature type="compositionally biased region" description="Polar residues" evidence="13">
    <location>
        <begin position="597"/>
        <end position="618"/>
    </location>
</feature>
<feature type="compositionally biased region" description="Pro residues" evidence="13">
    <location>
        <begin position="361"/>
        <end position="370"/>
    </location>
</feature>
<dbReference type="GO" id="GO:0015031">
    <property type="term" value="P:protein transport"/>
    <property type="evidence" value="ECO:0007669"/>
    <property type="project" value="UniProtKB-KW"/>
</dbReference>
<feature type="compositionally biased region" description="Low complexity" evidence="13">
    <location>
        <begin position="11"/>
        <end position="20"/>
    </location>
</feature>
<dbReference type="InterPro" id="IPR038765">
    <property type="entry name" value="Papain-like_cys_pep_sf"/>
</dbReference>
<feature type="compositionally biased region" description="Low complexity" evidence="13">
    <location>
        <begin position="304"/>
        <end position="318"/>
    </location>
</feature>